<protein>
    <submittedName>
        <fullName evidence="1">Uncharacterized protein</fullName>
    </submittedName>
</protein>
<organism evidence="1">
    <name type="scientific">marine sediment metagenome</name>
    <dbReference type="NCBI Taxonomy" id="412755"/>
    <lineage>
        <taxon>unclassified sequences</taxon>
        <taxon>metagenomes</taxon>
        <taxon>ecological metagenomes</taxon>
    </lineage>
</organism>
<gene>
    <name evidence="1" type="ORF">S03H2_66045</name>
</gene>
<evidence type="ECO:0000313" key="1">
    <source>
        <dbReference type="EMBL" id="GAH77755.1"/>
    </source>
</evidence>
<comment type="caution">
    <text evidence="1">The sequence shown here is derived from an EMBL/GenBank/DDBJ whole genome shotgun (WGS) entry which is preliminary data.</text>
</comment>
<dbReference type="EMBL" id="BARU01043081">
    <property type="protein sequence ID" value="GAH77755.1"/>
    <property type="molecule type" value="Genomic_DNA"/>
</dbReference>
<sequence length="160" mass="19095">FIKSDPPKLNEGETKFIRKLKEYLKANKEKNRDKEIFLLRNLSKKGVGFFKNAGFYPDFIMWVKEKDKQTVVFIDPKGILIEDEEKMKLYEYLKKEIQPEMNKKYPDANLKIDSYILSVTDYSAIKKYKSKEEYEKDHVLFLEDQADCIEKLFQKISAEE</sequence>
<name>X1J8B3_9ZZZZ</name>
<accession>X1J8B3</accession>
<proteinExistence type="predicted"/>
<dbReference type="AlphaFoldDB" id="X1J8B3"/>
<feature type="non-terminal residue" evidence="1">
    <location>
        <position position="1"/>
    </location>
</feature>
<reference evidence="1" key="1">
    <citation type="journal article" date="2014" name="Front. Microbiol.">
        <title>High frequency of phylogenetically diverse reductive dehalogenase-homologous genes in deep subseafloor sedimentary metagenomes.</title>
        <authorList>
            <person name="Kawai M."/>
            <person name="Futagami T."/>
            <person name="Toyoda A."/>
            <person name="Takaki Y."/>
            <person name="Nishi S."/>
            <person name="Hori S."/>
            <person name="Arai W."/>
            <person name="Tsubouchi T."/>
            <person name="Morono Y."/>
            <person name="Uchiyama I."/>
            <person name="Ito T."/>
            <person name="Fujiyama A."/>
            <person name="Inagaki F."/>
            <person name="Takami H."/>
        </authorList>
    </citation>
    <scope>NUCLEOTIDE SEQUENCE</scope>
    <source>
        <strain evidence="1">Expedition CK06-06</strain>
    </source>
</reference>